<accession>A0ACC2EUZ7</accession>
<dbReference type="Proteomes" id="UP001162992">
    <property type="component" value="Chromosome 1"/>
</dbReference>
<evidence type="ECO:0000313" key="1">
    <source>
        <dbReference type="EMBL" id="KAJ7570342.1"/>
    </source>
</evidence>
<dbReference type="EMBL" id="CM055092">
    <property type="protein sequence ID" value="KAJ7570342.1"/>
    <property type="molecule type" value="Genomic_DNA"/>
</dbReference>
<evidence type="ECO:0000313" key="2">
    <source>
        <dbReference type="Proteomes" id="UP001162992"/>
    </source>
</evidence>
<protein>
    <submittedName>
        <fullName evidence="1">Uncharacterized protein</fullName>
    </submittedName>
</protein>
<reference evidence="2" key="1">
    <citation type="journal article" date="2024" name="Proc. Natl. Acad. Sci. U.S.A.">
        <title>Extraordinary preservation of gene collinearity over three hundred million years revealed in homosporous lycophytes.</title>
        <authorList>
            <person name="Li C."/>
            <person name="Wickell D."/>
            <person name="Kuo L.Y."/>
            <person name="Chen X."/>
            <person name="Nie B."/>
            <person name="Liao X."/>
            <person name="Peng D."/>
            <person name="Ji J."/>
            <person name="Jenkins J."/>
            <person name="Williams M."/>
            <person name="Shu S."/>
            <person name="Plott C."/>
            <person name="Barry K."/>
            <person name="Rajasekar S."/>
            <person name="Grimwood J."/>
            <person name="Han X."/>
            <person name="Sun S."/>
            <person name="Hou Z."/>
            <person name="He W."/>
            <person name="Dai G."/>
            <person name="Sun C."/>
            <person name="Schmutz J."/>
            <person name="Leebens-Mack J.H."/>
            <person name="Li F.W."/>
            <person name="Wang L."/>
        </authorList>
    </citation>
    <scope>NUCLEOTIDE SEQUENCE [LARGE SCALE GENOMIC DNA]</scope>
    <source>
        <strain evidence="2">cv. PW_Plant_1</strain>
    </source>
</reference>
<organism evidence="1 2">
    <name type="scientific">Diphasiastrum complanatum</name>
    <name type="common">Issler's clubmoss</name>
    <name type="synonym">Lycopodium complanatum</name>
    <dbReference type="NCBI Taxonomy" id="34168"/>
    <lineage>
        <taxon>Eukaryota</taxon>
        <taxon>Viridiplantae</taxon>
        <taxon>Streptophyta</taxon>
        <taxon>Embryophyta</taxon>
        <taxon>Tracheophyta</taxon>
        <taxon>Lycopodiopsida</taxon>
        <taxon>Lycopodiales</taxon>
        <taxon>Lycopodiaceae</taxon>
        <taxon>Lycopodioideae</taxon>
        <taxon>Diphasiastrum</taxon>
    </lineage>
</organism>
<sequence length="417" mass="46579">MLQWMGGSRKKITAARKGVKHRQQRFFERRKQQQSAEITENGEEDNVKPRLKLEMQRQVQSLDILSLTRLCQAVPSAVEINAPVEKSSAKNQCCVSKGGHGMEHLEQIHGAARGDAYMNEAHKENCKLKTDSIIHGPEFESGRTKCLSPTKKDAATQWTPASALAAAECLLQKPKEVPQSTQVVKARAIHGHLPSKSAVTILKILSDDESGGLSNKKSPSEFYAAFPLKGIGLLNTHTPEDLVMQGGFDRRSQRKMQLKGESTEAHAKRIHNSPEAFLKGQRAWQSPMNESIDFQRSTGLDLDNMVLCKPCPDKNYCARLAKDLICDEESASTQPFKDTPKKIANRLSSLVTDKHKKWKTSTFEECMVLKFDVPSPSQKKREPKVNLIEAQQCRTDGTFTLGHIYCREDRCEAVAGK</sequence>
<comment type="caution">
    <text evidence="1">The sequence shown here is derived from an EMBL/GenBank/DDBJ whole genome shotgun (WGS) entry which is preliminary data.</text>
</comment>
<gene>
    <name evidence="1" type="ORF">O6H91_01G116100</name>
</gene>
<proteinExistence type="predicted"/>
<name>A0ACC2EUZ7_DIPCM</name>
<keyword evidence="2" id="KW-1185">Reference proteome</keyword>